<accession>A0A9J6GUE4</accession>
<gene>
    <name evidence="1" type="ORF">HPB48_016517</name>
</gene>
<dbReference type="VEuPathDB" id="VectorBase:HLOH_051823"/>
<reference evidence="1 2" key="1">
    <citation type="journal article" date="2020" name="Cell">
        <title>Large-Scale Comparative Analyses of Tick Genomes Elucidate Their Genetic Diversity and Vector Capacities.</title>
        <authorList>
            <consortium name="Tick Genome and Microbiome Consortium (TIGMIC)"/>
            <person name="Jia N."/>
            <person name="Wang J."/>
            <person name="Shi W."/>
            <person name="Du L."/>
            <person name="Sun Y."/>
            <person name="Zhan W."/>
            <person name="Jiang J.F."/>
            <person name="Wang Q."/>
            <person name="Zhang B."/>
            <person name="Ji P."/>
            <person name="Bell-Sakyi L."/>
            <person name="Cui X.M."/>
            <person name="Yuan T.T."/>
            <person name="Jiang B.G."/>
            <person name="Yang W.F."/>
            <person name="Lam T.T."/>
            <person name="Chang Q.C."/>
            <person name="Ding S.J."/>
            <person name="Wang X.J."/>
            <person name="Zhu J.G."/>
            <person name="Ruan X.D."/>
            <person name="Zhao L."/>
            <person name="Wei J.T."/>
            <person name="Ye R.Z."/>
            <person name="Que T.C."/>
            <person name="Du C.H."/>
            <person name="Zhou Y.H."/>
            <person name="Cheng J.X."/>
            <person name="Dai P.F."/>
            <person name="Guo W.B."/>
            <person name="Han X.H."/>
            <person name="Huang E.J."/>
            <person name="Li L.F."/>
            <person name="Wei W."/>
            <person name="Gao Y.C."/>
            <person name="Liu J.Z."/>
            <person name="Shao H.Z."/>
            <person name="Wang X."/>
            <person name="Wang C.C."/>
            <person name="Yang T.C."/>
            <person name="Huo Q.B."/>
            <person name="Li W."/>
            <person name="Chen H.Y."/>
            <person name="Chen S.E."/>
            <person name="Zhou L.G."/>
            <person name="Ni X.B."/>
            <person name="Tian J.H."/>
            <person name="Sheng Y."/>
            <person name="Liu T."/>
            <person name="Pan Y.S."/>
            <person name="Xia L.Y."/>
            <person name="Li J."/>
            <person name="Zhao F."/>
            <person name="Cao W.C."/>
        </authorList>
    </citation>
    <scope>NUCLEOTIDE SEQUENCE [LARGE SCALE GENOMIC DNA]</scope>
    <source>
        <strain evidence="1">HaeL-2018</strain>
    </source>
</reference>
<dbReference type="Proteomes" id="UP000821853">
    <property type="component" value="Chromosome 9"/>
</dbReference>
<protein>
    <submittedName>
        <fullName evidence="1">Uncharacterized protein</fullName>
    </submittedName>
</protein>
<organism evidence="1 2">
    <name type="scientific">Haemaphysalis longicornis</name>
    <name type="common">Bush tick</name>
    <dbReference type="NCBI Taxonomy" id="44386"/>
    <lineage>
        <taxon>Eukaryota</taxon>
        <taxon>Metazoa</taxon>
        <taxon>Ecdysozoa</taxon>
        <taxon>Arthropoda</taxon>
        <taxon>Chelicerata</taxon>
        <taxon>Arachnida</taxon>
        <taxon>Acari</taxon>
        <taxon>Parasitiformes</taxon>
        <taxon>Ixodida</taxon>
        <taxon>Ixodoidea</taxon>
        <taxon>Ixodidae</taxon>
        <taxon>Haemaphysalinae</taxon>
        <taxon>Haemaphysalis</taxon>
    </lineage>
</organism>
<dbReference type="EMBL" id="JABSTR010000011">
    <property type="protein sequence ID" value="KAH9382070.1"/>
    <property type="molecule type" value="Genomic_DNA"/>
</dbReference>
<sequence length="150" mass="16687">MTESSIYPLKFLCCLENVHVISRALEVLPHQKVYVESCRNENTRPPSTIYSVVEAAIHDPLLPAKLTFMLSVAEELQPFLAQFQTDSPMFPFLGTALENLLRSLISKIVKKEVMMAADSPLKLIKVHMGQSSNILGAPKMDLGFATRNAL</sequence>
<dbReference type="AlphaFoldDB" id="A0A9J6GUE4"/>
<name>A0A9J6GUE4_HAELO</name>
<dbReference type="OrthoDB" id="6513413at2759"/>
<keyword evidence="2" id="KW-1185">Reference proteome</keyword>
<proteinExistence type="predicted"/>
<evidence type="ECO:0000313" key="1">
    <source>
        <dbReference type="EMBL" id="KAH9382070.1"/>
    </source>
</evidence>
<evidence type="ECO:0000313" key="2">
    <source>
        <dbReference type="Proteomes" id="UP000821853"/>
    </source>
</evidence>
<comment type="caution">
    <text evidence="1">The sequence shown here is derived from an EMBL/GenBank/DDBJ whole genome shotgun (WGS) entry which is preliminary data.</text>
</comment>